<dbReference type="InterPro" id="IPR019886">
    <property type="entry name" value="Na_symporter_ssu"/>
</dbReference>
<dbReference type="NCBIfam" id="TIGR03647">
    <property type="entry name" value="Na_symport_sm"/>
    <property type="match status" value="1"/>
</dbReference>
<organism evidence="3">
    <name type="scientific">Uncultured Desulfatiglans sp</name>
    <dbReference type="NCBI Taxonomy" id="1748965"/>
    <lineage>
        <taxon>Bacteria</taxon>
        <taxon>Pseudomonadati</taxon>
        <taxon>Thermodesulfobacteriota</taxon>
        <taxon>Desulfobacteria</taxon>
        <taxon>Desulfatiglandales</taxon>
        <taxon>Desulfatiglandaceae</taxon>
        <taxon>Desulfatiglans</taxon>
        <taxon>environmental samples</taxon>
    </lineage>
</organism>
<reference evidence="3" key="1">
    <citation type="submission" date="2018-07" db="EMBL/GenBank/DDBJ databases">
        <authorList>
            <consortium name="Genoscope - CEA"/>
            <person name="William W."/>
        </authorList>
    </citation>
    <scope>NUCLEOTIDE SEQUENCE</scope>
    <source>
        <strain evidence="3">IK1</strain>
    </source>
</reference>
<feature type="transmembrane region" description="Helical" evidence="1">
    <location>
        <begin position="15"/>
        <end position="45"/>
    </location>
</feature>
<dbReference type="AlphaFoldDB" id="A0A653A5G4"/>
<keyword evidence="1" id="KW-1133">Transmembrane helix</keyword>
<feature type="transmembrane region" description="Helical" evidence="1">
    <location>
        <begin position="51"/>
        <end position="71"/>
    </location>
</feature>
<accession>A0A653A5G4</accession>
<sequence length="86" mass="10077">MEAKQNFAAYWRMNLTYVVILLSIWFLVSYVCGILLADALSHIYIGGFRLGFWFANQGSEVIFVILIFVYVKLMNNLDKRFDVEEK</sequence>
<dbReference type="Pfam" id="PF13937">
    <property type="entry name" value="DUF4212"/>
    <property type="match status" value="1"/>
</dbReference>
<evidence type="ECO:0000313" key="3">
    <source>
        <dbReference type="EMBL" id="VBB43178.1"/>
    </source>
</evidence>
<keyword evidence="1" id="KW-0472">Membrane</keyword>
<protein>
    <submittedName>
        <fullName evidence="3">Putative solute symporter protein</fullName>
    </submittedName>
</protein>
<feature type="domain" description="Sodium symporter small subunit" evidence="2">
    <location>
        <begin position="9"/>
        <end position="84"/>
    </location>
</feature>
<evidence type="ECO:0000256" key="1">
    <source>
        <dbReference type="SAM" id="Phobius"/>
    </source>
</evidence>
<name>A0A653A5G4_UNCDX</name>
<dbReference type="EMBL" id="UPXX01000018">
    <property type="protein sequence ID" value="VBB43178.1"/>
    <property type="molecule type" value="Genomic_DNA"/>
</dbReference>
<keyword evidence="1" id="KW-0812">Transmembrane</keyword>
<proteinExistence type="predicted"/>
<gene>
    <name evidence="3" type="ORF">TRIP_B250273</name>
</gene>
<evidence type="ECO:0000259" key="2">
    <source>
        <dbReference type="Pfam" id="PF13937"/>
    </source>
</evidence>